<comment type="caution">
    <text evidence="3">The sequence shown here is derived from an EMBL/GenBank/DDBJ whole genome shotgun (WGS) entry which is preliminary data.</text>
</comment>
<dbReference type="PANTHER" id="PTHR36940:SF1">
    <property type="entry name" value="DUF3278 DOMAIN-CONTAINING PROTEIN"/>
    <property type="match status" value="1"/>
</dbReference>
<proteinExistence type="predicted"/>
<sequence>MFSVGHKSIDHSFPAMIYQLRAAELVACLLQILVLYMEQEQIGFGNFLLPSLFLVGQGVIVFNRWYNEIDGRYDFQQIMSEKKDSHSKLQYAIGLFGGFILAVLVHMVAVDMHSGLSSFVFRFADYIAILSSAFCAAVESFEGAKAKYT</sequence>
<gene>
    <name evidence="3" type="ORF">L596_029199</name>
</gene>
<dbReference type="OrthoDB" id="5795694at2759"/>
<feature type="transmembrane region" description="Helical" evidence="1">
    <location>
        <begin position="89"/>
        <end position="110"/>
    </location>
</feature>
<keyword evidence="4" id="KW-1185">Reference proteome</keyword>
<protein>
    <recommendedName>
        <fullName evidence="2">DUF7087 domain-containing protein</fullName>
    </recommendedName>
</protein>
<name>A0A4V5ZXF0_STECR</name>
<feature type="transmembrane region" description="Helical" evidence="1">
    <location>
        <begin position="43"/>
        <end position="62"/>
    </location>
</feature>
<keyword evidence="1" id="KW-0472">Membrane</keyword>
<evidence type="ECO:0000313" key="4">
    <source>
        <dbReference type="Proteomes" id="UP000298663"/>
    </source>
</evidence>
<dbReference type="PANTHER" id="PTHR36940">
    <property type="entry name" value="PROTEIN CBG20338"/>
    <property type="match status" value="1"/>
</dbReference>
<dbReference type="AlphaFoldDB" id="A0A4V5ZXF0"/>
<reference evidence="3 4" key="1">
    <citation type="journal article" date="2015" name="Genome Biol.">
        <title>Comparative genomics of Steinernema reveals deeply conserved gene regulatory networks.</title>
        <authorList>
            <person name="Dillman A.R."/>
            <person name="Macchietto M."/>
            <person name="Porter C.F."/>
            <person name="Rogers A."/>
            <person name="Williams B."/>
            <person name="Antoshechkin I."/>
            <person name="Lee M.M."/>
            <person name="Goodwin Z."/>
            <person name="Lu X."/>
            <person name="Lewis E.E."/>
            <person name="Goodrich-Blair H."/>
            <person name="Stock S.P."/>
            <person name="Adams B.J."/>
            <person name="Sternberg P.W."/>
            <person name="Mortazavi A."/>
        </authorList>
    </citation>
    <scope>NUCLEOTIDE SEQUENCE [LARGE SCALE GENOMIC DNA]</scope>
    <source>
        <strain evidence="3 4">ALL</strain>
    </source>
</reference>
<feature type="transmembrane region" description="Helical" evidence="1">
    <location>
        <begin position="116"/>
        <end position="138"/>
    </location>
</feature>
<dbReference type="InterPro" id="IPR055514">
    <property type="entry name" value="DUF7087"/>
</dbReference>
<evidence type="ECO:0000256" key="1">
    <source>
        <dbReference type="SAM" id="Phobius"/>
    </source>
</evidence>
<dbReference type="Proteomes" id="UP000298663">
    <property type="component" value="Unassembled WGS sequence"/>
</dbReference>
<keyword evidence="1" id="KW-0812">Transmembrane</keyword>
<evidence type="ECO:0000313" key="3">
    <source>
        <dbReference type="EMBL" id="TKR59545.1"/>
    </source>
</evidence>
<evidence type="ECO:0000259" key="2">
    <source>
        <dbReference type="Pfam" id="PF23346"/>
    </source>
</evidence>
<reference evidence="3 4" key="2">
    <citation type="journal article" date="2019" name="G3 (Bethesda)">
        <title>Hybrid Assembly of the Genome of the Entomopathogenic Nematode Steinernema carpocapsae Identifies the X-Chromosome.</title>
        <authorList>
            <person name="Serra L."/>
            <person name="Macchietto M."/>
            <person name="Macias-Munoz A."/>
            <person name="McGill C.J."/>
            <person name="Rodriguez I.M."/>
            <person name="Rodriguez B."/>
            <person name="Murad R."/>
            <person name="Mortazavi A."/>
        </authorList>
    </citation>
    <scope>NUCLEOTIDE SEQUENCE [LARGE SCALE GENOMIC DNA]</scope>
    <source>
        <strain evidence="3 4">ALL</strain>
    </source>
</reference>
<feature type="domain" description="DUF7087" evidence="2">
    <location>
        <begin position="11"/>
        <end position="143"/>
    </location>
</feature>
<organism evidence="3 4">
    <name type="scientific">Steinernema carpocapsae</name>
    <name type="common">Entomopathogenic nematode</name>
    <dbReference type="NCBI Taxonomy" id="34508"/>
    <lineage>
        <taxon>Eukaryota</taxon>
        <taxon>Metazoa</taxon>
        <taxon>Ecdysozoa</taxon>
        <taxon>Nematoda</taxon>
        <taxon>Chromadorea</taxon>
        <taxon>Rhabditida</taxon>
        <taxon>Tylenchina</taxon>
        <taxon>Panagrolaimomorpha</taxon>
        <taxon>Strongyloidoidea</taxon>
        <taxon>Steinernematidae</taxon>
        <taxon>Steinernema</taxon>
    </lineage>
</organism>
<keyword evidence="1" id="KW-1133">Transmembrane helix</keyword>
<feature type="transmembrane region" description="Helical" evidence="1">
    <location>
        <begin position="20"/>
        <end position="37"/>
    </location>
</feature>
<accession>A0A4V5ZXF0</accession>
<dbReference type="EMBL" id="AZBU02000012">
    <property type="protein sequence ID" value="TKR59545.1"/>
    <property type="molecule type" value="Genomic_DNA"/>
</dbReference>
<dbReference type="Pfam" id="PF23346">
    <property type="entry name" value="DUF7087"/>
    <property type="match status" value="1"/>
</dbReference>